<feature type="transmembrane region" description="Helical" evidence="1">
    <location>
        <begin position="17"/>
        <end position="36"/>
    </location>
</feature>
<evidence type="ECO:0000256" key="1">
    <source>
        <dbReference type="SAM" id="Phobius"/>
    </source>
</evidence>
<keyword evidence="1" id="KW-1133">Transmembrane helix</keyword>
<reference evidence="2 3" key="1">
    <citation type="submission" date="2018-02" db="EMBL/GenBank/DDBJ databases">
        <title>Genomic analysis of the strain RR4-38 isolated from a seawater recirculating aquaculture system.</title>
        <authorList>
            <person name="Kim Y.-S."/>
            <person name="Jang Y.H."/>
            <person name="Kim K.-H."/>
        </authorList>
    </citation>
    <scope>NUCLEOTIDE SEQUENCE [LARGE SCALE GENOMIC DNA]</scope>
    <source>
        <strain evidence="2 3">RR4-38</strain>
    </source>
</reference>
<keyword evidence="1" id="KW-0472">Membrane</keyword>
<feature type="transmembrane region" description="Helical" evidence="1">
    <location>
        <begin position="73"/>
        <end position="99"/>
    </location>
</feature>
<feature type="transmembrane region" description="Helical" evidence="1">
    <location>
        <begin position="134"/>
        <end position="158"/>
    </location>
</feature>
<keyword evidence="1" id="KW-0812">Transmembrane</keyword>
<name>A0A2S0HXZ3_9FLAO</name>
<organism evidence="2 3">
    <name type="scientific">Pukyongia salina</name>
    <dbReference type="NCBI Taxonomy" id="2094025"/>
    <lineage>
        <taxon>Bacteria</taxon>
        <taxon>Pseudomonadati</taxon>
        <taxon>Bacteroidota</taxon>
        <taxon>Flavobacteriia</taxon>
        <taxon>Flavobacteriales</taxon>
        <taxon>Flavobacteriaceae</taxon>
        <taxon>Pukyongia</taxon>
    </lineage>
</organism>
<accession>A0A2S0HXZ3</accession>
<dbReference type="OrthoDB" id="1188781at2"/>
<dbReference type="Proteomes" id="UP000238442">
    <property type="component" value="Chromosome"/>
</dbReference>
<dbReference type="AlphaFoldDB" id="A0A2S0HXZ3"/>
<evidence type="ECO:0000313" key="2">
    <source>
        <dbReference type="EMBL" id="AVI51480.1"/>
    </source>
</evidence>
<sequence length="164" mass="18543">MQIHGLIHTFPKYVKQFVAAFVIVLSIGYFTGLQFVRQTDSDHPAGIEENYLGNEEQEDVSVFKFKKGEREMLVILHTHVLSISFIFFLLGGLIAITSLPARLKAFLMIEPFISIVLTFGGIYLMWTGILWMKWVVMISGILMTLVFVFGAAAVLWQLGKPDNN</sequence>
<keyword evidence="3" id="KW-1185">Reference proteome</keyword>
<gene>
    <name evidence="2" type="ORF">C5O00_09975</name>
</gene>
<feature type="transmembrane region" description="Helical" evidence="1">
    <location>
        <begin position="105"/>
        <end position="127"/>
    </location>
</feature>
<evidence type="ECO:0000313" key="3">
    <source>
        <dbReference type="Proteomes" id="UP000238442"/>
    </source>
</evidence>
<dbReference type="KEGG" id="aue:C5O00_09975"/>
<protein>
    <submittedName>
        <fullName evidence="2">Uncharacterized protein</fullName>
    </submittedName>
</protein>
<dbReference type="RefSeq" id="WP_105216720.1">
    <property type="nucleotide sequence ID" value="NZ_CP027062.1"/>
</dbReference>
<dbReference type="EMBL" id="CP027062">
    <property type="protein sequence ID" value="AVI51480.1"/>
    <property type="molecule type" value="Genomic_DNA"/>
</dbReference>
<proteinExistence type="predicted"/>